<name>A0A1B8XXX9_XENTR</name>
<gene>
    <name evidence="1" type="ORF">XENTR_v90029866mg</name>
</gene>
<feature type="non-terminal residue" evidence="1">
    <location>
        <position position="114"/>
    </location>
</feature>
<proteinExistence type="predicted"/>
<dbReference type="EMBL" id="KV460838">
    <property type="protein sequence ID" value="OCA15468.1"/>
    <property type="molecule type" value="Genomic_DNA"/>
</dbReference>
<reference evidence="1" key="3">
    <citation type="submission" date="2016-05" db="EMBL/GenBank/DDBJ databases">
        <title>WGS assembly of Xenopus tropicalis.</title>
        <authorList>
            <person name="Sessions A."/>
            <person name="Jenkins J."/>
            <person name="Mitros T."/>
            <person name="Lyons J.T."/>
            <person name="Dichmann D.S."/>
            <person name="Robert J."/>
            <person name="Harland R.M."/>
            <person name="Rokhsar D.S."/>
        </authorList>
    </citation>
    <scope>NUCLEOTIDE SEQUENCE</scope>
    <source>
        <strain evidence="1">Nigerian</strain>
    </source>
</reference>
<dbReference type="AlphaFoldDB" id="A0A1B8XXX9"/>
<protein>
    <submittedName>
        <fullName evidence="1">Uncharacterized protein</fullName>
    </submittedName>
</protein>
<evidence type="ECO:0000313" key="1">
    <source>
        <dbReference type="EMBL" id="OCA15468.1"/>
    </source>
</evidence>
<accession>A0A1B8XXX9</accession>
<organism evidence="1">
    <name type="scientific">Xenopus tropicalis</name>
    <name type="common">Western clawed frog</name>
    <name type="synonym">Silurana tropicalis</name>
    <dbReference type="NCBI Taxonomy" id="8364"/>
    <lineage>
        <taxon>Eukaryota</taxon>
        <taxon>Metazoa</taxon>
        <taxon>Chordata</taxon>
        <taxon>Craniata</taxon>
        <taxon>Vertebrata</taxon>
        <taxon>Euteleostomi</taxon>
        <taxon>Amphibia</taxon>
        <taxon>Batrachia</taxon>
        <taxon>Anura</taxon>
        <taxon>Pipoidea</taxon>
        <taxon>Pipidae</taxon>
        <taxon>Xenopodinae</taxon>
        <taxon>Xenopus</taxon>
        <taxon>Silurana</taxon>
    </lineage>
</organism>
<reference evidence="1" key="2">
    <citation type="journal article" date="2010" name="Science">
        <title>The genome of the Western clawed frog Xenopus tropicalis.</title>
        <authorList>
            <person name="Hellsten U."/>
            <person name="Harland R.M."/>
            <person name="Gilchrist M.J."/>
            <person name="Hendrix D."/>
            <person name="Jurka J."/>
            <person name="Kapitonov V."/>
            <person name="Ovcharenko I."/>
            <person name="Putnam N.H."/>
            <person name="Shu S."/>
            <person name="Taher L."/>
            <person name="Blitz I.L."/>
            <person name="Blumberg B."/>
            <person name="Dichmann D.S."/>
            <person name="Dubchak I."/>
            <person name="Amaya E."/>
            <person name="Detter J.C."/>
            <person name="Fletcher R."/>
            <person name="Gerhard D.S."/>
            <person name="Goodstein D."/>
            <person name="Graves T."/>
            <person name="Grigoriev I.V."/>
            <person name="Grimwood J."/>
            <person name="Kawashima T."/>
            <person name="Lindquist E."/>
            <person name="Lucas S.M."/>
            <person name="Mead P.E."/>
            <person name="Mitros T."/>
            <person name="Ogino H."/>
            <person name="Ohta Y."/>
            <person name="Poliakov A.V."/>
            <person name="Pollet N."/>
            <person name="Robert J."/>
            <person name="Salamov A."/>
            <person name="Sater A.K."/>
            <person name="Schmutz J."/>
            <person name="Terry A."/>
            <person name="Vize P.D."/>
            <person name="Warren W.C."/>
            <person name="Wells D."/>
            <person name="Wills A."/>
            <person name="Wilson R.K."/>
            <person name="Zimmerman L.B."/>
            <person name="Zorn A.M."/>
            <person name="Grainger R."/>
            <person name="Grammer T."/>
            <person name="Khokha M.K."/>
            <person name="Richardson P.M."/>
            <person name="Rokhsar D.S."/>
        </authorList>
    </citation>
    <scope>NUCLEOTIDE SEQUENCE [LARGE SCALE GENOMIC DNA]</scope>
    <source>
        <strain evidence="1">Nigerian</strain>
    </source>
</reference>
<sequence length="114" mass="12817">MANWDCRRRMCTNRSAADRRERGDMQTRQAKFWWICFGAQRWSFGSGGNVGPIWWLAGPGTVWGQPLGIHLAWILLSGLGDKQAKPILMEGQPLRGSLALVLLPGQRVCLQEKP</sequence>
<reference evidence="1" key="1">
    <citation type="submission" date="2009-11" db="EMBL/GenBank/DDBJ databases">
        <authorList>
            <consortium name="US DOE Joint Genome Institute (JGI-PGF)"/>
            <person name="Ottilar R."/>
            <person name="Schmutz J."/>
            <person name="Salamov A."/>
            <person name="Cheng J.F."/>
            <person name="Lucas S."/>
            <person name="Pitluck S."/>
            <person name="Gundlach H."/>
            <person name="Guo Y."/>
            <person name="Haberer G."/>
            <person name="Nasrallah J."/>
            <person name="Mayer K.F.X."/>
            <person name="van de Peer Y."/>
            <person name="Weigel D."/>
            <person name="Grigoriev I.V."/>
        </authorList>
    </citation>
    <scope>NUCLEOTIDE SEQUENCE</scope>
    <source>
        <strain evidence="1">Nigerian</strain>
    </source>
</reference>